<feature type="compositionally biased region" description="Polar residues" evidence="4">
    <location>
        <begin position="466"/>
        <end position="480"/>
    </location>
</feature>
<dbReference type="SMART" id="SM00066">
    <property type="entry name" value="GAL4"/>
    <property type="match status" value="1"/>
</dbReference>
<dbReference type="Pfam" id="PF04082">
    <property type="entry name" value="Fungal_trans"/>
    <property type="match status" value="1"/>
</dbReference>
<dbReference type="SUPFAM" id="SSF57701">
    <property type="entry name" value="Zn2/Cys6 DNA-binding domain"/>
    <property type="match status" value="1"/>
</dbReference>
<evidence type="ECO:0000313" key="7">
    <source>
        <dbReference type="Proteomes" id="UP000002037"/>
    </source>
</evidence>
<evidence type="ECO:0000259" key="5">
    <source>
        <dbReference type="PROSITE" id="PS50048"/>
    </source>
</evidence>
<dbReference type="Gene3D" id="4.10.240.10">
    <property type="entry name" value="Zn(2)-C6 fungal-type DNA-binding domain"/>
    <property type="match status" value="1"/>
</dbReference>
<name>C5MDU6_CANTT</name>
<feature type="region of interest" description="Disordered" evidence="4">
    <location>
        <begin position="318"/>
        <end position="375"/>
    </location>
</feature>
<dbReference type="InterPro" id="IPR050613">
    <property type="entry name" value="Sec_Metabolite_Reg"/>
</dbReference>
<dbReference type="VEuPathDB" id="FungiDB:CTRG_03848"/>
<protein>
    <recommendedName>
        <fullName evidence="5">Zn(2)-C6 fungal-type domain-containing protein</fullName>
    </recommendedName>
</protein>
<dbReference type="PROSITE" id="PS50048">
    <property type="entry name" value="ZN2_CY6_FUNGAL_2"/>
    <property type="match status" value="1"/>
</dbReference>
<dbReference type="PANTHER" id="PTHR31001">
    <property type="entry name" value="UNCHARACTERIZED TRANSCRIPTIONAL REGULATORY PROTEIN"/>
    <property type="match status" value="1"/>
</dbReference>
<proteinExistence type="predicted"/>
<gene>
    <name evidence="6" type="ORF">CTRG_03848</name>
</gene>
<feature type="domain" description="Zn(2)-C6 fungal-type" evidence="5">
    <location>
        <begin position="48"/>
        <end position="77"/>
    </location>
</feature>
<dbReference type="AlphaFoldDB" id="C5MDU6"/>
<dbReference type="Pfam" id="PF00172">
    <property type="entry name" value="Zn_clus"/>
    <property type="match status" value="1"/>
</dbReference>
<dbReference type="EMBL" id="GG692399">
    <property type="protein sequence ID" value="EER32177.1"/>
    <property type="molecule type" value="Genomic_DNA"/>
</dbReference>
<evidence type="ECO:0000256" key="3">
    <source>
        <dbReference type="ARBA" id="ARBA00023242"/>
    </source>
</evidence>
<keyword evidence="7" id="KW-1185">Reference proteome</keyword>
<dbReference type="HOGENOM" id="CLU_012844_0_0_1"/>
<feature type="region of interest" description="Disordered" evidence="4">
    <location>
        <begin position="162"/>
        <end position="192"/>
    </location>
</feature>
<dbReference type="CDD" id="cd00067">
    <property type="entry name" value="GAL4"/>
    <property type="match status" value="1"/>
</dbReference>
<feature type="region of interest" description="Disordered" evidence="4">
    <location>
        <begin position="456"/>
        <end position="480"/>
    </location>
</feature>
<dbReference type="OrthoDB" id="762982at2759"/>
<evidence type="ECO:0000313" key="6">
    <source>
        <dbReference type="EMBL" id="EER32177.1"/>
    </source>
</evidence>
<reference evidence="6 7" key="1">
    <citation type="journal article" date="2009" name="Nature">
        <title>Evolution of pathogenicity and sexual reproduction in eight Candida genomes.</title>
        <authorList>
            <person name="Butler G."/>
            <person name="Rasmussen M.D."/>
            <person name="Lin M.F."/>
            <person name="Santos M.A."/>
            <person name="Sakthikumar S."/>
            <person name="Munro C.A."/>
            <person name="Rheinbay E."/>
            <person name="Grabherr M."/>
            <person name="Forche A."/>
            <person name="Reedy J.L."/>
            <person name="Agrafioti I."/>
            <person name="Arnaud M.B."/>
            <person name="Bates S."/>
            <person name="Brown A.J."/>
            <person name="Brunke S."/>
            <person name="Costanzo M.C."/>
            <person name="Fitzpatrick D.A."/>
            <person name="de Groot P.W."/>
            <person name="Harris D."/>
            <person name="Hoyer L.L."/>
            <person name="Hube B."/>
            <person name="Klis F.M."/>
            <person name="Kodira C."/>
            <person name="Lennard N."/>
            <person name="Logue M.E."/>
            <person name="Martin R."/>
            <person name="Neiman A.M."/>
            <person name="Nikolaou E."/>
            <person name="Quail M.A."/>
            <person name="Quinn J."/>
            <person name="Santos M.C."/>
            <person name="Schmitzberger F.F."/>
            <person name="Sherlock G."/>
            <person name="Shah P."/>
            <person name="Silverstein K.A."/>
            <person name="Skrzypek M.S."/>
            <person name="Soll D."/>
            <person name="Staggs R."/>
            <person name="Stansfield I."/>
            <person name="Stumpf M.P."/>
            <person name="Sudbery P.E."/>
            <person name="Srikantha T."/>
            <person name="Zeng Q."/>
            <person name="Berman J."/>
            <person name="Berriman M."/>
            <person name="Heitman J."/>
            <person name="Gow N.A."/>
            <person name="Lorenz M.C."/>
            <person name="Birren B.W."/>
            <person name="Kellis M."/>
            <person name="Cuomo C.A."/>
        </authorList>
    </citation>
    <scope>NUCLEOTIDE SEQUENCE [LARGE SCALE GENOMIC DNA]</scope>
    <source>
        <strain evidence="7">ATCC MYA-3404 / T1</strain>
    </source>
</reference>
<dbReference type="RefSeq" id="XP_002549551.1">
    <property type="nucleotide sequence ID" value="XM_002549505.1"/>
</dbReference>
<feature type="compositionally biased region" description="Polar residues" evidence="4">
    <location>
        <begin position="223"/>
        <end position="234"/>
    </location>
</feature>
<keyword evidence="2" id="KW-0479">Metal-binding</keyword>
<dbReference type="eggNOG" id="ENOG502QZSN">
    <property type="taxonomic scope" value="Eukaryota"/>
</dbReference>
<feature type="compositionally biased region" description="Low complexity" evidence="4">
    <location>
        <begin position="318"/>
        <end position="336"/>
    </location>
</feature>
<dbReference type="SMART" id="SM00906">
    <property type="entry name" value="Fungal_trans"/>
    <property type="match status" value="1"/>
</dbReference>
<evidence type="ECO:0000256" key="2">
    <source>
        <dbReference type="ARBA" id="ARBA00022723"/>
    </source>
</evidence>
<dbReference type="PANTHER" id="PTHR31001:SF88">
    <property type="entry name" value="TRANSCRIPTION FACTOR PDR3"/>
    <property type="match status" value="1"/>
</dbReference>
<organism evidence="6 7">
    <name type="scientific">Candida tropicalis (strain ATCC MYA-3404 / T1)</name>
    <name type="common">Yeast</name>
    <dbReference type="NCBI Taxonomy" id="294747"/>
    <lineage>
        <taxon>Eukaryota</taxon>
        <taxon>Fungi</taxon>
        <taxon>Dikarya</taxon>
        <taxon>Ascomycota</taxon>
        <taxon>Saccharomycotina</taxon>
        <taxon>Pichiomycetes</taxon>
        <taxon>Debaryomycetaceae</taxon>
        <taxon>Candida/Lodderomyces clade</taxon>
        <taxon>Candida</taxon>
    </lineage>
</organism>
<feature type="compositionally biased region" description="Low complexity" evidence="4">
    <location>
        <begin position="344"/>
        <end position="358"/>
    </location>
</feature>
<feature type="compositionally biased region" description="Low complexity" evidence="4">
    <location>
        <begin position="365"/>
        <end position="375"/>
    </location>
</feature>
<dbReference type="InterPro" id="IPR036864">
    <property type="entry name" value="Zn2-C6_fun-type_DNA-bd_sf"/>
</dbReference>
<dbReference type="GO" id="GO:0003677">
    <property type="term" value="F:DNA binding"/>
    <property type="evidence" value="ECO:0007669"/>
    <property type="project" value="InterPro"/>
</dbReference>
<evidence type="ECO:0000256" key="4">
    <source>
        <dbReference type="SAM" id="MobiDB-lite"/>
    </source>
</evidence>
<dbReference type="KEGG" id="ctp:CTRG_03848"/>
<feature type="compositionally biased region" description="Low complexity" evidence="4">
    <location>
        <begin position="173"/>
        <end position="186"/>
    </location>
</feature>
<dbReference type="GO" id="GO:0000981">
    <property type="term" value="F:DNA-binding transcription factor activity, RNA polymerase II-specific"/>
    <property type="evidence" value="ECO:0007669"/>
    <property type="project" value="InterPro"/>
</dbReference>
<dbReference type="Proteomes" id="UP000002037">
    <property type="component" value="Unassembled WGS sequence"/>
</dbReference>
<comment type="subcellular location">
    <subcellularLocation>
        <location evidence="1">Nucleus</location>
    </subcellularLocation>
</comment>
<dbReference type="InterPro" id="IPR007219">
    <property type="entry name" value="XnlR_reg_dom"/>
</dbReference>
<dbReference type="GO" id="GO:0005634">
    <property type="term" value="C:nucleus"/>
    <property type="evidence" value="ECO:0007669"/>
    <property type="project" value="UniProtKB-SubCell"/>
</dbReference>
<dbReference type="PROSITE" id="PS00463">
    <property type="entry name" value="ZN2_CY6_FUNGAL_1"/>
    <property type="match status" value="1"/>
</dbReference>
<dbReference type="GeneID" id="8297900"/>
<dbReference type="GO" id="GO:0008270">
    <property type="term" value="F:zinc ion binding"/>
    <property type="evidence" value="ECO:0007669"/>
    <property type="project" value="InterPro"/>
</dbReference>
<dbReference type="InterPro" id="IPR001138">
    <property type="entry name" value="Zn2Cys6_DnaBD"/>
</dbReference>
<dbReference type="STRING" id="294747.C5MDU6"/>
<evidence type="ECO:0000256" key="1">
    <source>
        <dbReference type="ARBA" id="ARBA00004123"/>
    </source>
</evidence>
<dbReference type="GO" id="GO:0006351">
    <property type="term" value="P:DNA-templated transcription"/>
    <property type="evidence" value="ECO:0007669"/>
    <property type="project" value="InterPro"/>
</dbReference>
<keyword evidence="3" id="KW-0539">Nucleus</keyword>
<accession>C5MDU6</accession>
<dbReference type="CDD" id="cd12148">
    <property type="entry name" value="fungal_TF_MHR"/>
    <property type="match status" value="1"/>
</dbReference>
<sequence length="1004" mass="115295">MFQTVELNQQQQSPPATSLPIQSSNVEIIQDGKIVKKVQKARQRKILSCVYCHSKKIKCNRQEPCSQCNKLKVECKYFINERISRGGKKSSRLTAYEKKLRGIDTATNSSSTTMSITENNLELNNRANTSPDSNSSSSCISSGQSLAITSSEATTIEEHINKQNESNNHNRNPSEATPSSTTSTNEFKQPPSVDMSVHFLGFSNRIENNHPSATATTSNNTNIPRISTPNNIDSPLSNDPFALGSMIQSPIINNATNNITNSYFNTNFTTQVNNNPILSSNNNNNSNSTANLISFNSSSFPLANQDILTAFPSGLNSPVVGNSNPPPQSSVSIQQSDSKKDSSPSHQQQQQQQQQSDSLTKAQPNPNLYNSLSAYSSNPATTTVNYLYGTNTYYENSNLLDDLFQFLPPTRERSFELMDRYLNSVHLLLPVVVNMTEFLKQHKRYWDIRSKSKRRTYSSTSSTTSPENNNPLVESPCESNPSSKHHNFDVDFNFVQFYTLYFPILYASTISEFEEYDNLLLNQDIDKYLKGFNKICQYYNYPHGIKTIPLLLGNVIIQSTSPNPSTMEMAQIIRYAKFLHFHKDPYISLRIKDREVIKFRRLLWWVIFGLDALSSHNFCLPPNCRIDDFNVLMPDEEEPKDDTNPEDKKLNLGLVSMNIKFGYDRILSELVYHLHNGLSENISSIKINEIKRMITDYHKNVEKSIDKINKYFTFKTSGNYTIQEINLINFVKSHSWSYVDRALMLLHKKILLGSPNIPGEHEQFDIHINSQLILDKPQDDLTLSKYEDTFGQMLESNIIKNFNNSSISLLKFGNFDKVSYEDLNNNLIPSILHNFNDFLQYNDFIKFGRFNWYIKRTIPIDSVIIMMVIISVKFKYKFIDNEEFSIYKNLINNVLFIINRKWFKNEKYKRMLSLTNMMWEYLIKKYTIKDAPSNTTNNNNTNDNNTGTSSDIDKSITNVHTIDELQLKEKILYDLRHNFIDINDYCSFYSSLENLLNQLLKYIE</sequence>
<feature type="compositionally biased region" description="Low complexity" evidence="4">
    <location>
        <begin position="212"/>
        <end position="222"/>
    </location>
</feature>
<feature type="region of interest" description="Disordered" evidence="4">
    <location>
        <begin position="206"/>
        <end position="234"/>
    </location>
</feature>